<dbReference type="EMBL" id="QJPH01000314">
    <property type="protein sequence ID" value="PZN78678.1"/>
    <property type="molecule type" value="Genomic_DNA"/>
</dbReference>
<proteinExistence type="predicted"/>
<comment type="caution">
    <text evidence="1">The sequence shown here is derived from an EMBL/GenBank/DDBJ whole genome shotgun (WGS) entry which is preliminary data.</text>
</comment>
<reference evidence="1 2" key="1">
    <citation type="journal article" date="2018" name="Aquat. Microb. Ecol.">
        <title>Gammaproteobacterial methanotrophs dominate.</title>
        <authorList>
            <person name="Rissanen A.J."/>
            <person name="Saarenheimo J."/>
            <person name="Tiirola M."/>
            <person name="Peura S."/>
            <person name="Aalto S.L."/>
            <person name="Karvinen A."/>
            <person name="Nykanen H."/>
        </authorList>
    </citation>
    <scope>NUCLEOTIDE SEQUENCE [LARGE SCALE GENOMIC DNA]</scope>
    <source>
        <strain evidence="1">AMbin10</strain>
    </source>
</reference>
<dbReference type="AlphaFoldDB" id="A0A2W4RFP3"/>
<name>A0A2W4RFP3_9GAMM</name>
<dbReference type="Proteomes" id="UP000249396">
    <property type="component" value="Unassembled WGS sequence"/>
</dbReference>
<evidence type="ECO:0008006" key="3">
    <source>
        <dbReference type="Google" id="ProtNLM"/>
    </source>
</evidence>
<protein>
    <recommendedName>
        <fullName evidence="3">Cytidylate kinase-like family protein</fullName>
    </recommendedName>
</protein>
<dbReference type="Pfam" id="PF13189">
    <property type="entry name" value="Cytidylate_kin2"/>
    <property type="match status" value="1"/>
</dbReference>
<accession>A0A2W4RFP3</accession>
<gene>
    <name evidence="1" type="ORF">DM484_12415</name>
</gene>
<organism evidence="1 2">
    <name type="scientific">Candidatus Methylumidiphilus alinenensis</name>
    <dbReference type="NCBI Taxonomy" id="2202197"/>
    <lineage>
        <taxon>Bacteria</taxon>
        <taxon>Pseudomonadati</taxon>
        <taxon>Pseudomonadota</taxon>
        <taxon>Gammaproteobacteria</taxon>
        <taxon>Methylococcales</taxon>
        <taxon>Candidatus Methylumidiphilus</taxon>
    </lineage>
</organism>
<dbReference type="Gene3D" id="3.40.50.300">
    <property type="entry name" value="P-loop containing nucleotide triphosphate hydrolases"/>
    <property type="match status" value="1"/>
</dbReference>
<evidence type="ECO:0000313" key="2">
    <source>
        <dbReference type="Proteomes" id="UP000249396"/>
    </source>
</evidence>
<dbReference type="InterPro" id="IPR027417">
    <property type="entry name" value="P-loop_NTPase"/>
</dbReference>
<sequence length="240" mass="27038">MPIIDPLTYLKSVLAKDFEAKTHLHRRHEEEPHSLVITISRDYGALGELIAEKLSHSLGIPVYDQEILDRVAKNAKTEKYHFEPHDEQSSAGLSAFLYSLISGNPATLNDYRRHLCNVVDELSRNNCIIMGRGAHLILSGKPIFRVRVVGSKVVCAHRIAEEFDIPLQKAEHKVFEINNKRHKAVVDLYSDRIEHCSLEFAKNFDLVLNTDHIPAEGASAVILLAMREAGLFKEIPLCKA</sequence>
<evidence type="ECO:0000313" key="1">
    <source>
        <dbReference type="EMBL" id="PZN78678.1"/>
    </source>
</evidence>